<dbReference type="EMBL" id="KB467865">
    <property type="protein sequence ID" value="PCH36049.1"/>
    <property type="molecule type" value="Genomic_DNA"/>
</dbReference>
<sequence>MRMAQLRVLQLLASEYCPFLLVITNVNKLDFERCIEMLRENSLQCLREYIGDHQLLIIKCPGAVHSAGGSAIQTWMYDLGRVSQVAGTIYAIQNNENTHDPRIIRPRIPDFNFTVASLECGKRNLIFAEVSNSETWFHVANKAYATLTHDKNYLGAIIFDVKEKHAWQGFRAPEGWNQRRTSQYADNIFEQGHFAPIDSNAPWGPVGAMGVTWHYAIAHATLYVILREDLPYFADIIQCYPTNHRRRLDTYVCMRVCGHSDSHPNPGHAKSVKARLHLLYCRVKDAIAAHATSHQDSGNRSDQSGPPPPHRHVPEDYDIEQTWSIIPFLEHAIREGHDINLEFSDSDDDDSDYIAKEAQRAFLRLKVPDPVQFLGISATRESEDLTEGLLTHLDTAVRIGTGEDAYSRWGRWHRKMLPELLATIDAEALMDDVLHA</sequence>
<dbReference type="Proteomes" id="UP000218811">
    <property type="component" value="Unassembled WGS sequence"/>
</dbReference>
<dbReference type="AlphaFoldDB" id="A0A2H3JBD3"/>
<gene>
    <name evidence="2" type="ORF">WOLCODRAFT_140197</name>
</gene>
<evidence type="ECO:0000256" key="1">
    <source>
        <dbReference type="SAM" id="MobiDB-lite"/>
    </source>
</evidence>
<protein>
    <submittedName>
        <fullName evidence="2">Uncharacterized protein</fullName>
    </submittedName>
</protein>
<keyword evidence="3" id="KW-1185">Reference proteome</keyword>
<name>A0A2H3JBD3_WOLCO</name>
<evidence type="ECO:0000313" key="2">
    <source>
        <dbReference type="EMBL" id="PCH36049.1"/>
    </source>
</evidence>
<evidence type="ECO:0000313" key="3">
    <source>
        <dbReference type="Proteomes" id="UP000218811"/>
    </source>
</evidence>
<reference evidence="2 3" key="1">
    <citation type="journal article" date="2012" name="Science">
        <title>The Paleozoic origin of enzymatic lignin decomposition reconstructed from 31 fungal genomes.</title>
        <authorList>
            <person name="Floudas D."/>
            <person name="Binder M."/>
            <person name="Riley R."/>
            <person name="Barry K."/>
            <person name="Blanchette R.A."/>
            <person name="Henrissat B."/>
            <person name="Martinez A.T."/>
            <person name="Otillar R."/>
            <person name="Spatafora J.W."/>
            <person name="Yadav J.S."/>
            <person name="Aerts A."/>
            <person name="Benoit I."/>
            <person name="Boyd A."/>
            <person name="Carlson A."/>
            <person name="Copeland A."/>
            <person name="Coutinho P.M."/>
            <person name="de Vries R.P."/>
            <person name="Ferreira P."/>
            <person name="Findley K."/>
            <person name="Foster B."/>
            <person name="Gaskell J."/>
            <person name="Glotzer D."/>
            <person name="Gorecki P."/>
            <person name="Heitman J."/>
            <person name="Hesse C."/>
            <person name="Hori C."/>
            <person name="Igarashi K."/>
            <person name="Jurgens J.A."/>
            <person name="Kallen N."/>
            <person name="Kersten P."/>
            <person name="Kohler A."/>
            <person name="Kuees U."/>
            <person name="Kumar T.K.A."/>
            <person name="Kuo A."/>
            <person name="LaButti K."/>
            <person name="Larrondo L.F."/>
            <person name="Lindquist E."/>
            <person name="Ling A."/>
            <person name="Lombard V."/>
            <person name="Lucas S."/>
            <person name="Lundell T."/>
            <person name="Martin R."/>
            <person name="McLaughlin D.J."/>
            <person name="Morgenstern I."/>
            <person name="Morin E."/>
            <person name="Murat C."/>
            <person name="Nagy L.G."/>
            <person name="Nolan M."/>
            <person name="Ohm R.A."/>
            <person name="Patyshakuliyeva A."/>
            <person name="Rokas A."/>
            <person name="Ruiz-Duenas F.J."/>
            <person name="Sabat G."/>
            <person name="Salamov A."/>
            <person name="Samejima M."/>
            <person name="Schmutz J."/>
            <person name="Slot J.C."/>
            <person name="St John F."/>
            <person name="Stenlid J."/>
            <person name="Sun H."/>
            <person name="Sun S."/>
            <person name="Syed K."/>
            <person name="Tsang A."/>
            <person name="Wiebenga A."/>
            <person name="Young D."/>
            <person name="Pisabarro A."/>
            <person name="Eastwood D.C."/>
            <person name="Martin F."/>
            <person name="Cullen D."/>
            <person name="Grigoriev I.V."/>
            <person name="Hibbett D.S."/>
        </authorList>
    </citation>
    <scope>NUCLEOTIDE SEQUENCE [LARGE SCALE GENOMIC DNA]</scope>
    <source>
        <strain evidence="2 3">MD-104</strain>
    </source>
</reference>
<proteinExistence type="predicted"/>
<organism evidence="2 3">
    <name type="scientific">Wolfiporia cocos (strain MD-104)</name>
    <name type="common">Brown rot fungus</name>
    <dbReference type="NCBI Taxonomy" id="742152"/>
    <lineage>
        <taxon>Eukaryota</taxon>
        <taxon>Fungi</taxon>
        <taxon>Dikarya</taxon>
        <taxon>Basidiomycota</taxon>
        <taxon>Agaricomycotina</taxon>
        <taxon>Agaricomycetes</taxon>
        <taxon>Polyporales</taxon>
        <taxon>Phaeolaceae</taxon>
        <taxon>Wolfiporia</taxon>
    </lineage>
</organism>
<accession>A0A2H3JBD3</accession>
<feature type="compositionally biased region" description="Polar residues" evidence="1">
    <location>
        <begin position="292"/>
        <end position="304"/>
    </location>
</feature>
<feature type="region of interest" description="Disordered" evidence="1">
    <location>
        <begin position="291"/>
        <end position="315"/>
    </location>
</feature>